<protein>
    <recommendedName>
        <fullName evidence="1">Methyltransferase domain-containing protein</fullName>
    </recommendedName>
</protein>
<keyword evidence="3" id="KW-1185">Reference proteome</keyword>
<dbReference type="Pfam" id="PF13649">
    <property type="entry name" value="Methyltransf_25"/>
    <property type="match status" value="1"/>
</dbReference>
<dbReference type="InterPro" id="IPR029063">
    <property type="entry name" value="SAM-dependent_MTases_sf"/>
</dbReference>
<evidence type="ECO:0000259" key="1">
    <source>
        <dbReference type="Pfam" id="PF13649"/>
    </source>
</evidence>
<evidence type="ECO:0000313" key="2">
    <source>
        <dbReference type="EMBL" id="QEX24294.1"/>
    </source>
</evidence>
<dbReference type="Gene3D" id="3.40.50.150">
    <property type="entry name" value="Vaccinia Virus protein VP39"/>
    <property type="match status" value="1"/>
</dbReference>
<reference evidence="2 3" key="1">
    <citation type="submission" date="2019-08" db="EMBL/GenBank/DDBJ databases">
        <title>Hyperibacter terrae gen. nov., sp. nov. and Hyperibacter viscosus sp. nov., two new members in the family Rhodospirillaceae isolated from the rhizosphere of Hypericum perforatum.</title>
        <authorList>
            <person name="Noviana Z."/>
        </authorList>
    </citation>
    <scope>NUCLEOTIDE SEQUENCE [LARGE SCALE GENOMIC DNA]</scope>
    <source>
        <strain evidence="2 3">R5959</strain>
    </source>
</reference>
<name>A0A5J6N4D9_9PROT</name>
<dbReference type="InterPro" id="IPR041698">
    <property type="entry name" value="Methyltransf_25"/>
</dbReference>
<dbReference type="EMBL" id="CP042582">
    <property type="protein sequence ID" value="QEX24294.1"/>
    <property type="molecule type" value="Genomic_DNA"/>
</dbReference>
<dbReference type="SUPFAM" id="SSF53335">
    <property type="entry name" value="S-adenosyl-L-methionine-dependent methyltransferases"/>
    <property type="match status" value="1"/>
</dbReference>
<gene>
    <name evidence="2" type="ORF">FRZ61_42350</name>
</gene>
<dbReference type="Proteomes" id="UP000325797">
    <property type="component" value="Chromosome"/>
</dbReference>
<accession>A0A5J6N4D9</accession>
<dbReference type="CDD" id="cd02440">
    <property type="entry name" value="AdoMet_MTases"/>
    <property type="match status" value="1"/>
</dbReference>
<organism evidence="2 3">
    <name type="scientific">Hypericibacter adhaerens</name>
    <dbReference type="NCBI Taxonomy" id="2602016"/>
    <lineage>
        <taxon>Bacteria</taxon>
        <taxon>Pseudomonadati</taxon>
        <taxon>Pseudomonadota</taxon>
        <taxon>Alphaproteobacteria</taxon>
        <taxon>Rhodospirillales</taxon>
        <taxon>Dongiaceae</taxon>
        <taxon>Hypericibacter</taxon>
    </lineage>
</organism>
<proteinExistence type="predicted"/>
<dbReference type="RefSeq" id="WP_325554281.1">
    <property type="nucleotide sequence ID" value="NZ_DASZSC010000102.1"/>
</dbReference>
<dbReference type="KEGG" id="hadh:FRZ61_42350"/>
<feature type="domain" description="Methyltransferase" evidence="1">
    <location>
        <begin position="41"/>
        <end position="112"/>
    </location>
</feature>
<sequence length="191" mass="20904">MEDGPPAPGPAAFCAMAAPEAGNPASPWVQRFAALIPPGPVLDLACGKGRHSRFFLAAGRMVTGIDIDLSGVADLLRHPRFEAIGADLETGAPWPLGERRFAAVIVTNYLHRPLFEPILSAVMENGLLIYETFAAGNERFGRPKNPAFLLRRGELLEVVRGRFRVLAYEDLEQQEPYPACFQRIAAVHSRD</sequence>
<evidence type="ECO:0000313" key="3">
    <source>
        <dbReference type="Proteomes" id="UP000325797"/>
    </source>
</evidence>
<dbReference type="AlphaFoldDB" id="A0A5J6N4D9"/>